<feature type="transmembrane region" description="Helical" evidence="1">
    <location>
        <begin position="194"/>
        <end position="219"/>
    </location>
</feature>
<dbReference type="EMBL" id="CM001466">
    <property type="protein sequence ID" value="EHY87394.1"/>
    <property type="molecule type" value="Genomic_DNA"/>
</dbReference>
<dbReference type="HOGENOM" id="CLU_1234274_0_0_11"/>
<reference evidence="2 3" key="1">
    <citation type="journal article" date="2012" name="Stand. Genomic Sci.">
        <title>Genome sequence of the soil bacterium Saccharomonospora azurea type strain (NA-128(T)).</title>
        <authorList>
            <person name="Klenk H.P."/>
            <person name="Held B."/>
            <person name="Lucas S."/>
            <person name="Lapidus A."/>
            <person name="Copeland A."/>
            <person name="Hammon N."/>
            <person name="Pitluck S."/>
            <person name="Goodwin L.A."/>
            <person name="Han C."/>
            <person name="Tapia R."/>
            <person name="Brambilla E.M."/>
            <person name="Potter G."/>
            <person name="Land M."/>
            <person name="Ivanova N."/>
            <person name="Rohde M."/>
            <person name="Goker M."/>
            <person name="Detter J.C."/>
            <person name="Kyrpides N.C."/>
            <person name="Woyke T."/>
        </authorList>
    </citation>
    <scope>NUCLEOTIDE SEQUENCE [LARGE SCALE GENOMIC DNA]</scope>
    <source>
        <strain evidence="2 3">NA-128</strain>
    </source>
</reference>
<evidence type="ECO:0000313" key="2">
    <source>
        <dbReference type="EMBL" id="EHY87394.1"/>
    </source>
</evidence>
<proteinExistence type="predicted"/>
<evidence type="ECO:0000256" key="1">
    <source>
        <dbReference type="SAM" id="Phobius"/>
    </source>
</evidence>
<feature type="transmembrane region" description="Helical" evidence="1">
    <location>
        <begin position="63"/>
        <end position="80"/>
    </location>
</feature>
<evidence type="ECO:0000313" key="3">
    <source>
        <dbReference type="Proteomes" id="UP000004705"/>
    </source>
</evidence>
<feature type="transmembrane region" description="Helical" evidence="1">
    <location>
        <begin position="39"/>
        <end position="57"/>
    </location>
</feature>
<sequence>MNLFTRAPRPNPDRLLSTSMRTPQEGTLVVWPPRPSAKATLGLAGLTLAITGAIGYVNAGDGGALIMCAATLLVLTPVLLRQRNSHAVVTPTAFGKAGLLGRPRMRSKADAASVLLVTLPPRMRTELKPTPTLVVLDHAGRPLMRLAGPLYQERDLHRLAVALRLPATSYPGVLSYQEVQRRHPGAIPWTSRHLYLATVLIGVGLVAGVLAIAVVVFTLDYFLL</sequence>
<name>H8G8G0_9PSEU</name>
<keyword evidence="1" id="KW-0812">Transmembrane</keyword>
<dbReference type="Proteomes" id="UP000004705">
    <property type="component" value="Chromosome"/>
</dbReference>
<dbReference type="AlphaFoldDB" id="H8G8G0"/>
<keyword evidence="1" id="KW-0472">Membrane</keyword>
<accession>H8G8G0</accession>
<protein>
    <submittedName>
        <fullName evidence="2">Uncharacterized protein</fullName>
    </submittedName>
</protein>
<organism evidence="2 3">
    <name type="scientific">Saccharomonospora azurea NA-128</name>
    <dbReference type="NCBI Taxonomy" id="882081"/>
    <lineage>
        <taxon>Bacteria</taxon>
        <taxon>Bacillati</taxon>
        <taxon>Actinomycetota</taxon>
        <taxon>Actinomycetes</taxon>
        <taxon>Pseudonocardiales</taxon>
        <taxon>Pseudonocardiaceae</taxon>
        <taxon>Saccharomonospora</taxon>
    </lineage>
</organism>
<keyword evidence="3" id="KW-1185">Reference proteome</keyword>
<gene>
    <name evidence="2" type="ORF">SacazDRAFT_00420</name>
</gene>
<keyword evidence="1" id="KW-1133">Transmembrane helix</keyword>